<organism evidence="2 3">
    <name type="scientific">Paenibacillus wynnii</name>
    <dbReference type="NCBI Taxonomy" id="268407"/>
    <lineage>
        <taxon>Bacteria</taxon>
        <taxon>Bacillati</taxon>
        <taxon>Bacillota</taxon>
        <taxon>Bacilli</taxon>
        <taxon>Bacillales</taxon>
        <taxon>Paenibacillaceae</taxon>
        <taxon>Paenibacillus</taxon>
    </lineage>
</organism>
<gene>
    <name evidence="2" type="ORF">PWYN_12550</name>
</gene>
<dbReference type="AlphaFoldDB" id="A0A098MBZ0"/>
<comment type="caution">
    <text evidence="2">The sequence shown here is derived from an EMBL/GenBank/DDBJ whole genome shotgun (WGS) entry which is preliminary data.</text>
</comment>
<accession>A0A098MBZ0</accession>
<dbReference type="eggNOG" id="COG3012">
    <property type="taxonomic scope" value="Bacteria"/>
</dbReference>
<name>A0A098MBZ0_9BACL</name>
<feature type="region of interest" description="Disordered" evidence="1">
    <location>
        <begin position="218"/>
        <end position="238"/>
    </location>
</feature>
<reference evidence="2 3" key="2">
    <citation type="submission" date="2014-10" db="EMBL/GenBank/DDBJ databases">
        <title>Comparative genomics of the Paenibacillus odorifer group.</title>
        <authorList>
            <person name="Tsai Y.-C."/>
            <person name="Martin N."/>
            <person name="Korlach J."/>
            <person name="Wiedmann M."/>
        </authorList>
    </citation>
    <scope>NUCLEOTIDE SEQUENCE [LARGE SCALE GENOMIC DNA]</scope>
    <source>
        <strain evidence="2 3">DSM 18334</strain>
    </source>
</reference>
<sequence>MPDRFNDLLAEHGWIMYKMMDFTVAKTAVQKAESGDINGAEQELINYYNVETIRRQLRVLGPLKAFRPRMDLTNKALLDYEEERYHACVPVVLALTDGLVNDLHEDHKGLSAESTELEAWDSIAAHTQGLGRLVKILRKGRYKTTTEKISLPYRNGILHGTDLGYDNRIVAAKTWATLFAVGEWATKVERGEANSPTEKPKETFRDLLTKIQENEQTKKEIEEWKPREQKSTNAESFTSDSPEHVLKEFLLCWSRKNYGGMTKILPSKTFVAKEAPARIREYYADKLLKSFEFVSIVDVALANTTIDVRLQVDEYGRINEKQHTFILINEDDKGNPIGRTKADSRWVSYTWRVY</sequence>
<reference evidence="2 3" key="1">
    <citation type="submission" date="2014-08" db="EMBL/GenBank/DDBJ databases">
        <authorList>
            <person name="den Bakker H.C."/>
        </authorList>
    </citation>
    <scope>NUCLEOTIDE SEQUENCE [LARGE SCALE GENOMIC DNA]</scope>
    <source>
        <strain evidence="2 3">DSM 18334</strain>
    </source>
</reference>
<keyword evidence="3" id="KW-1185">Reference proteome</keyword>
<evidence type="ECO:0000313" key="3">
    <source>
        <dbReference type="Proteomes" id="UP000029734"/>
    </source>
</evidence>
<protein>
    <submittedName>
        <fullName evidence="2">Uncharacterized protein</fullName>
    </submittedName>
</protein>
<proteinExistence type="predicted"/>
<dbReference type="Proteomes" id="UP000029734">
    <property type="component" value="Unassembled WGS sequence"/>
</dbReference>
<feature type="compositionally biased region" description="Basic and acidic residues" evidence="1">
    <location>
        <begin position="218"/>
        <end position="230"/>
    </location>
</feature>
<evidence type="ECO:0000313" key="2">
    <source>
        <dbReference type="EMBL" id="KGE20075.1"/>
    </source>
</evidence>
<dbReference type="EMBL" id="JQCR01000002">
    <property type="protein sequence ID" value="KGE20075.1"/>
    <property type="molecule type" value="Genomic_DNA"/>
</dbReference>
<evidence type="ECO:0000256" key="1">
    <source>
        <dbReference type="SAM" id="MobiDB-lite"/>
    </source>
</evidence>